<dbReference type="NCBIfam" id="NF001453">
    <property type="entry name" value="PRK00312.1"/>
    <property type="match status" value="1"/>
</dbReference>
<dbReference type="NCBIfam" id="TIGR00080">
    <property type="entry name" value="pimt"/>
    <property type="match status" value="1"/>
</dbReference>
<comment type="function">
    <text evidence="7">Catalyzes the methyl esterification of L-isoaspartyl residues in peptides and proteins that result from spontaneous decomposition of normal L-aspartyl and L-asparaginyl residues. It plays a role in the repair and/or degradation of damaged proteins.</text>
</comment>
<dbReference type="Proteomes" id="UP001156940">
    <property type="component" value="Unassembled WGS sequence"/>
</dbReference>
<sequence>MIASSGSESPFRRPPGSRPAARGVLRLLALALLCGPAALGAEARAASGDEPEAALRAAMVEQQLVARGIADQRVLAAMRAVPRHRFVGEGHAARAYEDQPLPIGHGQTISQPYIVALMTELLEPRPEHRVLEVGTGSGYQAAVLSPLVAEVYTIEIVEPLARRAAEVLEELGYANVTVRSGDGYAGWPEHAPFDSIIVTAAPERVPDALLDQLRLGGRMVIPVGPVHAVQELRVIEKAADGSITDTMVAPVRFVPMTGGASLGR</sequence>
<evidence type="ECO:0000256" key="5">
    <source>
        <dbReference type="ARBA" id="ARBA00022679"/>
    </source>
</evidence>
<evidence type="ECO:0000256" key="4">
    <source>
        <dbReference type="ARBA" id="ARBA00022603"/>
    </source>
</evidence>
<dbReference type="Pfam" id="PF01135">
    <property type="entry name" value="PCMT"/>
    <property type="match status" value="1"/>
</dbReference>
<comment type="catalytic activity">
    <reaction evidence="7">
        <text>[protein]-L-isoaspartate + S-adenosyl-L-methionine = [protein]-L-isoaspartate alpha-methyl ester + S-adenosyl-L-homocysteine</text>
        <dbReference type="Rhea" id="RHEA:12705"/>
        <dbReference type="Rhea" id="RHEA-COMP:12143"/>
        <dbReference type="Rhea" id="RHEA-COMP:12144"/>
        <dbReference type="ChEBI" id="CHEBI:57856"/>
        <dbReference type="ChEBI" id="CHEBI:59789"/>
        <dbReference type="ChEBI" id="CHEBI:90596"/>
        <dbReference type="ChEBI" id="CHEBI:90598"/>
        <dbReference type="EC" id="2.1.1.77"/>
    </reaction>
</comment>
<comment type="similarity">
    <text evidence="2 7">Belongs to the methyltransferase superfamily. L-isoaspartyl/D-aspartyl protein methyltransferase family.</text>
</comment>
<dbReference type="SUPFAM" id="SSF53335">
    <property type="entry name" value="S-adenosyl-L-methionine-dependent methyltransferases"/>
    <property type="match status" value="1"/>
</dbReference>
<evidence type="ECO:0000256" key="7">
    <source>
        <dbReference type="HAMAP-Rule" id="MF_00090"/>
    </source>
</evidence>
<dbReference type="EMBL" id="JARXRM010000008">
    <property type="protein sequence ID" value="MDH5821622.1"/>
    <property type="molecule type" value="Genomic_DNA"/>
</dbReference>
<evidence type="ECO:0000256" key="1">
    <source>
        <dbReference type="ARBA" id="ARBA00004496"/>
    </source>
</evidence>
<protein>
    <recommendedName>
        <fullName evidence="7">Protein-L-isoaspartate O-methyltransferase</fullName>
        <ecNumber evidence="7">2.1.1.77</ecNumber>
    </recommendedName>
    <alternativeName>
        <fullName evidence="7">L-isoaspartyl protein carboxyl methyltransferase</fullName>
    </alternativeName>
    <alternativeName>
        <fullName evidence="7">Protein L-isoaspartyl methyltransferase</fullName>
    </alternativeName>
    <alternativeName>
        <fullName evidence="7">Protein-beta-aspartate methyltransferase</fullName>
        <shortName evidence="7">PIMT</shortName>
    </alternativeName>
</protein>
<keyword evidence="6 7" id="KW-0949">S-adenosyl-L-methionine</keyword>
<dbReference type="EC" id="2.1.1.77" evidence="7"/>
<keyword evidence="5 7" id="KW-0808">Transferase</keyword>
<organism evidence="8 9">
    <name type="scientific">Luteimonas endophytica</name>
    <dbReference type="NCBI Taxonomy" id="3042023"/>
    <lineage>
        <taxon>Bacteria</taxon>
        <taxon>Pseudomonadati</taxon>
        <taxon>Pseudomonadota</taxon>
        <taxon>Gammaproteobacteria</taxon>
        <taxon>Lysobacterales</taxon>
        <taxon>Lysobacteraceae</taxon>
        <taxon>Luteimonas</taxon>
    </lineage>
</organism>
<keyword evidence="9" id="KW-1185">Reference proteome</keyword>
<keyword evidence="3 7" id="KW-0963">Cytoplasm</keyword>
<dbReference type="HAMAP" id="MF_00090">
    <property type="entry name" value="PIMT"/>
    <property type="match status" value="1"/>
</dbReference>
<dbReference type="Gene3D" id="3.40.50.150">
    <property type="entry name" value="Vaccinia Virus protein VP39"/>
    <property type="match status" value="1"/>
</dbReference>
<evidence type="ECO:0000313" key="8">
    <source>
        <dbReference type="EMBL" id="MDH5821622.1"/>
    </source>
</evidence>
<reference evidence="8 9" key="1">
    <citation type="submission" date="2023-04" db="EMBL/GenBank/DDBJ databases">
        <title>Luteimonas endophyticus RD2P54.</title>
        <authorList>
            <person name="Sun J.-Q."/>
        </authorList>
    </citation>
    <scope>NUCLEOTIDE SEQUENCE [LARGE SCALE GENOMIC DNA]</scope>
    <source>
        <strain evidence="8 9">RD2P54</strain>
    </source>
</reference>
<dbReference type="InterPro" id="IPR000682">
    <property type="entry name" value="PCMT"/>
</dbReference>
<evidence type="ECO:0000313" key="9">
    <source>
        <dbReference type="Proteomes" id="UP001156940"/>
    </source>
</evidence>
<comment type="subcellular location">
    <subcellularLocation>
        <location evidence="1 7">Cytoplasm</location>
    </subcellularLocation>
</comment>
<dbReference type="CDD" id="cd02440">
    <property type="entry name" value="AdoMet_MTases"/>
    <property type="match status" value="1"/>
</dbReference>
<proteinExistence type="inferred from homology"/>
<evidence type="ECO:0000256" key="3">
    <source>
        <dbReference type="ARBA" id="ARBA00022490"/>
    </source>
</evidence>
<feature type="active site" evidence="7">
    <location>
        <position position="110"/>
    </location>
</feature>
<dbReference type="InterPro" id="IPR029063">
    <property type="entry name" value="SAM-dependent_MTases_sf"/>
</dbReference>
<dbReference type="PROSITE" id="PS01279">
    <property type="entry name" value="PCMT"/>
    <property type="match status" value="1"/>
</dbReference>
<dbReference type="GO" id="GO:0004719">
    <property type="term" value="F:protein-L-isoaspartate (D-aspartate) O-methyltransferase activity"/>
    <property type="evidence" value="ECO:0007669"/>
    <property type="project" value="UniProtKB-EC"/>
</dbReference>
<evidence type="ECO:0000256" key="2">
    <source>
        <dbReference type="ARBA" id="ARBA00005369"/>
    </source>
</evidence>
<accession>A0ABT6J472</accession>
<gene>
    <name evidence="7" type="primary">pcm</name>
    <name evidence="8" type="ORF">QFW77_01255</name>
</gene>
<dbReference type="GO" id="GO:0032259">
    <property type="term" value="P:methylation"/>
    <property type="evidence" value="ECO:0007669"/>
    <property type="project" value="UniProtKB-KW"/>
</dbReference>
<evidence type="ECO:0000256" key="6">
    <source>
        <dbReference type="ARBA" id="ARBA00022691"/>
    </source>
</evidence>
<comment type="caution">
    <text evidence="8">The sequence shown here is derived from an EMBL/GenBank/DDBJ whole genome shotgun (WGS) entry which is preliminary data.</text>
</comment>
<name>A0ABT6J472_9GAMM</name>
<keyword evidence="4 7" id="KW-0489">Methyltransferase</keyword>
<dbReference type="PANTHER" id="PTHR11579">
    <property type="entry name" value="PROTEIN-L-ISOASPARTATE O-METHYLTRANSFERASE"/>
    <property type="match status" value="1"/>
</dbReference>
<dbReference type="PANTHER" id="PTHR11579:SF0">
    <property type="entry name" value="PROTEIN-L-ISOASPARTATE(D-ASPARTATE) O-METHYLTRANSFERASE"/>
    <property type="match status" value="1"/>
</dbReference>